<feature type="compositionally biased region" description="Low complexity" evidence="9">
    <location>
        <begin position="210"/>
        <end position="226"/>
    </location>
</feature>
<dbReference type="InterPro" id="IPR004648">
    <property type="entry name" value="Oligpept_transpt"/>
</dbReference>
<proteinExistence type="inferred from homology"/>
<evidence type="ECO:0000256" key="1">
    <source>
        <dbReference type="ARBA" id="ARBA00004141"/>
    </source>
</evidence>
<feature type="transmembrane region" description="Helical" evidence="10">
    <location>
        <begin position="522"/>
        <end position="545"/>
    </location>
</feature>
<evidence type="ECO:0000256" key="10">
    <source>
        <dbReference type="SAM" id="Phobius"/>
    </source>
</evidence>
<feature type="region of interest" description="Disordered" evidence="9">
    <location>
        <begin position="708"/>
        <end position="737"/>
    </location>
</feature>
<dbReference type="GO" id="GO:0035673">
    <property type="term" value="F:oligopeptide transmembrane transporter activity"/>
    <property type="evidence" value="ECO:0007669"/>
    <property type="project" value="InterPro"/>
</dbReference>
<dbReference type="GO" id="GO:0015031">
    <property type="term" value="P:protein transport"/>
    <property type="evidence" value="ECO:0007669"/>
    <property type="project" value="UniProtKB-KW"/>
</dbReference>
<keyword evidence="7 10" id="KW-1133">Transmembrane helix</keyword>
<evidence type="ECO:0000256" key="5">
    <source>
        <dbReference type="ARBA" id="ARBA00022856"/>
    </source>
</evidence>
<comment type="subcellular location">
    <subcellularLocation>
        <location evidence="1">Membrane</location>
        <topology evidence="1">Multi-pass membrane protein</topology>
    </subcellularLocation>
</comment>
<feature type="transmembrane region" description="Helical" evidence="10">
    <location>
        <begin position="988"/>
        <end position="1004"/>
    </location>
</feature>
<accession>A0A9W8TLA0</accession>
<dbReference type="Pfam" id="PF03169">
    <property type="entry name" value="OPT"/>
    <property type="match status" value="1"/>
</dbReference>
<feature type="transmembrane region" description="Helical" evidence="10">
    <location>
        <begin position="347"/>
        <end position="365"/>
    </location>
</feature>
<comment type="similarity">
    <text evidence="2">Belongs to the oligopeptide OPT transporter family.</text>
</comment>
<evidence type="ECO:0000256" key="3">
    <source>
        <dbReference type="ARBA" id="ARBA00022448"/>
    </source>
</evidence>
<dbReference type="Proteomes" id="UP001148614">
    <property type="component" value="Unassembled WGS sequence"/>
</dbReference>
<feature type="transmembrane region" description="Helical" evidence="10">
    <location>
        <begin position="1016"/>
        <end position="1040"/>
    </location>
</feature>
<keyword evidence="5" id="KW-0571">Peptide transport</keyword>
<feature type="transmembrane region" description="Helical" evidence="10">
    <location>
        <begin position="595"/>
        <end position="615"/>
    </location>
</feature>
<dbReference type="AlphaFoldDB" id="A0A9W8TLA0"/>
<evidence type="ECO:0000256" key="9">
    <source>
        <dbReference type="SAM" id="MobiDB-lite"/>
    </source>
</evidence>
<dbReference type="InterPro" id="IPR004813">
    <property type="entry name" value="OPT"/>
</dbReference>
<keyword evidence="4 10" id="KW-0812">Transmembrane</keyword>
<dbReference type="NCBIfam" id="TIGR00727">
    <property type="entry name" value="ISP4_OPT"/>
    <property type="match status" value="1"/>
</dbReference>
<protein>
    <submittedName>
        <fullName evidence="11">Uncharacterized protein</fullName>
    </submittedName>
</protein>
<feature type="transmembrane region" description="Helical" evidence="10">
    <location>
        <begin position="869"/>
        <end position="893"/>
    </location>
</feature>
<evidence type="ECO:0000256" key="4">
    <source>
        <dbReference type="ARBA" id="ARBA00022692"/>
    </source>
</evidence>
<feature type="compositionally biased region" description="Polar residues" evidence="9">
    <location>
        <begin position="71"/>
        <end position="88"/>
    </location>
</feature>
<feature type="transmembrane region" description="Helical" evidence="10">
    <location>
        <begin position="940"/>
        <end position="959"/>
    </location>
</feature>
<evidence type="ECO:0000256" key="6">
    <source>
        <dbReference type="ARBA" id="ARBA00022927"/>
    </source>
</evidence>
<sequence>MPRAPATTPATAKGRHDSHDSPYSSQASSPPPLDLDPRNSQAVPLGAIPRPGSGRFFPQAARSCRAPTPNSPNCCHSPTSDCSPTSVPTPALSRVSDASSPSEPAIATAAAATVGDITPPALRLRVSSDASHTSHSPDDASPLSAVDDPPVNMSKAPLLLRSSPGFGTGSYGAAPVPLDTDSNGNQSSPAAIAPSRDSTETANGGRRRSTTATSRSSTFRASTSSLTRRRRSQSDEVYRASTVVGGLEGRFGVSDNPMLNDILSDNKSDTSASGEGVSGEEDDVAVNVAQDDDPPDNSIYPQVRASVAPTDNVTLSINTPRMWILSCLFSVLGSSTNLFFSLRYPSIAITPVIALLLVHPLGLLWDYLLKRPDDPLEEFVDGSRVSIATLSTDSSSGLGEEKRSRAQRLRLWLAQGSWNGKEHSCVYVSSNVSFGFAFATDIIVEQTQFYKQDVSILYQLLLTLSTQILGYTFAGLTRRFLVRPSGMIWPGTLMSAAMFTTLHKEQNEPANGWKISRWNFFFIIWLSAFVFYFLPGLLMPALSYFNVITWFAPKNVVVANLFGVVSGLGLFPITFDWAQVAYIGSPLLTPFWASMNVIGGLVIVMWIIAPIAYYLNLFYSSYMPILSASVFDNTGQIYDVGRILTPDFLFDREAYSKYSRVYMPITYVLSYGLQFAGLASLLTHTACWHGKDIWTQWKRSLKEAEEENGHAYQPLQNEGNGSASFRRSESGMSAGPGIEDLLSREDVHNRLMRRYKDAPIWWYLLTFVSMTAIGIFVVEYYPVHLPWYGLLLALGICSILFIPIGIVMAVTNQHSSIYLICQLICGAVFPGRPVANMVFVTYGYISSAQGIKFAADLKLGHYMKIPPRILFMVQMAATIISSITQISVLNWMFRNVPGICTPSAINGFTCPIARVHFNGSILWGVVGPAEFFGPNATYRPLVWCFLIGAVAPIPLWLYGRKKKQSIVRKINLPVLFGSLSWIPPATGLNFSVWAVVCYIFNYLIKNRANAWWAKYTMTLSAALDSGLAFGIVVVFFGFIYPGWMDSFSWWGTEVYKQGCDWQACAYRTVPNGSHFGPGSGW</sequence>
<dbReference type="PANTHER" id="PTHR22601">
    <property type="entry name" value="ISP4 LIKE PROTEIN"/>
    <property type="match status" value="1"/>
</dbReference>
<name>A0A9W8TLA0_9PEZI</name>
<feature type="transmembrane region" description="Helical" evidence="10">
    <location>
        <begin position="787"/>
        <end position="810"/>
    </location>
</feature>
<feature type="compositionally biased region" description="Low complexity" evidence="9">
    <location>
        <begin position="98"/>
        <end position="113"/>
    </location>
</feature>
<reference evidence="11" key="1">
    <citation type="submission" date="2022-07" db="EMBL/GenBank/DDBJ databases">
        <title>Genome Sequence of Xylaria arbuscula.</title>
        <authorList>
            <person name="Buettner E."/>
        </authorList>
    </citation>
    <scope>NUCLEOTIDE SEQUENCE</scope>
    <source>
        <strain evidence="11">VT107</strain>
    </source>
</reference>
<dbReference type="NCBIfam" id="TIGR00728">
    <property type="entry name" value="OPT_sfam"/>
    <property type="match status" value="1"/>
</dbReference>
<dbReference type="EMBL" id="JANPWZ010000859">
    <property type="protein sequence ID" value="KAJ3571249.1"/>
    <property type="molecule type" value="Genomic_DNA"/>
</dbReference>
<keyword evidence="8 10" id="KW-0472">Membrane</keyword>
<gene>
    <name evidence="11" type="ORF">NPX13_g5445</name>
</gene>
<dbReference type="GO" id="GO:0016020">
    <property type="term" value="C:membrane"/>
    <property type="evidence" value="ECO:0007669"/>
    <property type="project" value="UniProtKB-SubCell"/>
</dbReference>
<feature type="compositionally biased region" description="Polar residues" evidence="9">
    <location>
        <begin position="180"/>
        <end position="189"/>
    </location>
</feature>
<feature type="compositionally biased region" description="Low complexity" evidence="9">
    <location>
        <begin position="1"/>
        <end position="12"/>
    </location>
</feature>
<feature type="transmembrane region" description="Helical" evidence="10">
    <location>
        <begin position="557"/>
        <end position="575"/>
    </location>
</feature>
<evidence type="ECO:0000313" key="12">
    <source>
        <dbReference type="Proteomes" id="UP001148614"/>
    </source>
</evidence>
<feature type="transmembrane region" description="Helical" evidence="10">
    <location>
        <begin position="760"/>
        <end position="781"/>
    </location>
</feature>
<keyword evidence="3" id="KW-0813">Transport</keyword>
<comment type="caution">
    <text evidence="11">The sequence shown here is derived from an EMBL/GenBank/DDBJ whole genome shotgun (WGS) entry which is preliminary data.</text>
</comment>
<evidence type="ECO:0000256" key="8">
    <source>
        <dbReference type="ARBA" id="ARBA00023136"/>
    </source>
</evidence>
<organism evidence="11 12">
    <name type="scientific">Xylaria arbuscula</name>
    <dbReference type="NCBI Taxonomy" id="114810"/>
    <lineage>
        <taxon>Eukaryota</taxon>
        <taxon>Fungi</taxon>
        <taxon>Dikarya</taxon>
        <taxon>Ascomycota</taxon>
        <taxon>Pezizomycotina</taxon>
        <taxon>Sordariomycetes</taxon>
        <taxon>Xylariomycetidae</taxon>
        <taxon>Xylariales</taxon>
        <taxon>Xylariaceae</taxon>
        <taxon>Xylaria</taxon>
    </lineage>
</organism>
<keyword evidence="6" id="KW-0653">Protein transport</keyword>
<feature type="region of interest" description="Disordered" evidence="9">
    <location>
        <begin position="1"/>
        <end position="238"/>
    </location>
</feature>
<evidence type="ECO:0000256" key="7">
    <source>
        <dbReference type="ARBA" id="ARBA00022989"/>
    </source>
</evidence>
<feature type="transmembrane region" description="Helical" evidence="10">
    <location>
        <begin position="486"/>
        <end position="502"/>
    </location>
</feature>
<feature type="compositionally biased region" description="Polar residues" evidence="9">
    <location>
        <begin position="714"/>
        <end position="725"/>
    </location>
</feature>
<evidence type="ECO:0000256" key="2">
    <source>
        <dbReference type="ARBA" id="ARBA00008807"/>
    </source>
</evidence>
<dbReference type="VEuPathDB" id="FungiDB:F4678DRAFT_448709"/>
<keyword evidence="12" id="KW-1185">Reference proteome</keyword>
<evidence type="ECO:0000313" key="11">
    <source>
        <dbReference type="EMBL" id="KAJ3571249.1"/>
    </source>
</evidence>